<evidence type="ECO:0000256" key="5">
    <source>
        <dbReference type="ARBA" id="ARBA00023125"/>
    </source>
</evidence>
<feature type="domain" description="DNA-directed DNA polymerase family B multifunctional" evidence="8">
    <location>
        <begin position="379"/>
        <end position="725"/>
    </location>
</feature>
<dbReference type="Gene3D" id="3.30.420.10">
    <property type="entry name" value="Ribonuclease H-like superfamily/Ribonuclease H"/>
    <property type="match status" value="1"/>
</dbReference>
<dbReference type="GO" id="GO:0009432">
    <property type="term" value="P:SOS response"/>
    <property type="evidence" value="ECO:0007669"/>
    <property type="project" value="TreeGrafter"/>
</dbReference>
<organism evidence="10 11">
    <name type="scientific">Marinomonas algarum</name>
    <dbReference type="NCBI Taxonomy" id="2883105"/>
    <lineage>
        <taxon>Bacteria</taxon>
        <taxon>Pseudomonadati</taxon>
        <taxon>Pseudomonadota</taxon>
        <taxon>Gammaproteobacteria</taxon>
        <taxon>Oceanospirillales</taxon>
        <taxon>Oceanospirillaceae</taxon>
        <taxon>Marinomonas</taxon>
    </lineage>
</organism>
<dbReference type="GO" id="GO:0000166">
    <property type="term" value="F:nucleotide binding"/>
    <property type="evidence" value="ECO:0007669"/>
    <property type="project" value="InterPro"/>
</dbReference>
<dbReference type="GO" id="GO:0008296">
    <property type="term" value="F:3'-5'-DNA exonuclease activity"/>
    <property type="evidence" value="ECO:0007669"/>
    <property type="project" value="TreeGrafter"/>
</dbReference>
<dbReference type="SMART" id="SM00486">
    <property type="entry name" value="POLBc"/>
    <property type="match status" value="1"/>
</dbReference>
<keyword evidence="11" id="KW-1185">Reference proteome</keyword>
<dbReference type="Gene3D" id="2.40.50.590">
    <property type="match status" value="1"/>
</dbReference>
<keyword evidence="5 7" id="KW-0238">DNA-binding</keyword>
<feature type="domain" description="DNA-directed DNA polymerase family B exonuclease" evidence="9">
    <location>
        <begin position="105"/>
        <end position="300"/>
    </location>
</feature>
<evidence type="ECO:0000256" key="4">
    <source>
        <dbReference type="ARBA" id="ARBA00022932"/>
    </source>
</evidence>
<dbReference type="PRINTS" id="PR00106">
    <property type="entry name" value="DNAPOLB"/>
</dbReference>
<dbReference type="SUPFAM" id="SSF56672">
    <property type="entry name" value="DNA/RNA polymerases"/>
    <property type="match status" value="1"/>
</dbReference>
<comment type="catalytic activity">
    <reaction evidence="6 7">
        <text>DNA(n) + a 2'-deoxyribonucleoside 5'-triphosphate = DNA(n+1) + diphosphate</text>
        <dbReference type="Rhea" id="RHEA:22508"/>
        <dbReference type="Rhea" id="RHEA-COMP:17339"/>
        <dbReference type="Rhea" id="RHEA-COMP:17340"/>
        <dbReference type="ChEBI" id="CHEBI:33019"/>
        <dbReference type="ChEBI" id="CHEBI:61560"/>
        <dbReference type="ChEBI" id="CHEBI:173112"/>
        <dbReference type="EC" id="2.7.7.7"/>
    </reaction>
</comment>
<dbReference type="InterPro" id="IPR017964">
    <property type="entry name" value="DNA-dir_DNA_pol_B_CS"/>
</dbReference>
<sequence>MFVEKHGYLVTRHVRDVNGQIEMSLFIKTPEGTVKVLPDRQLSVFFSNAPLSFFYSCDRTVPIKGVSWAECAYRSFQHEPVVMVQSHSLMLHQQMVKFVKSAGYSVFEEDIKASNRYLMERHIRGSVRFIGEPDASQQTFRQARLIAGDWQPEWRVWSLDIETSVSTNTLLSIGVVARDQRVVFVVSSSSHTLFDASTTVVCYPDEKSLLLAFMNYVKQYSPDIFIGWNLIGFDLHFIDQRCQSLGLRPAFGVGGESWTIRSSENQGKYFATIPGRVALDGITLLKVGGYHFESYSLNNVSKEILNEGKLLQGSERWQEIERLHQEDLPAFVAYNLQDCDLVLRIFDKLKLIELQQTRVDLTGIPLEQTGGAVAAFENQYLPRLHKAGWVAPAWRDEDFVASPGGFVMSSRPGLYKNVLVFDFKSLYPSIIRTFYIDPLARIVAEDVSSHTASQVFSSNTSDLVPGFLGANFARHQAILPELVTELANAREAAKREGNSILSYAIKIIMNSFYGVLGSNVCRFYHAELASSITMRGHELLERTKCWMEEKGAQVIYGDTDSLFVRLPDDPIKTPEQQGNNLRDDINRRLSQWCRDYAGLDSQLELEFERIYERFFMPTIRGTDEGSKKRYAGKSKGKLVFKGLEAARTDWTPLARQFQRTLFEKVFNDENPIGFIQDTIDQLRAGAFDNQLVYSKQLSRPLSAYTKNKPPHVRAAAMIDQRRAEQGLPLEYNKGRQRVSYLYQSRGVVPFESDEDLVDLDYEHYIEKQLEPIAESVLPFFNTNMTNLLSQQFSLL</sequence>
<dbReference type="Gene3D" id="1.10.132.60">
    <property type="entry name" value="DNA polymerase family B, C-terminal domain"/>
    <property type="match status" value="1"/>
</dbReference>
<dbReference type="PANTHER" id="PTHR10322:SF23">
    <property type="entry name" value="DNA POLYMERASE DELTA CATALYTIC SUBUNIT"/>
    <property type="match status" value="1"/>
</dbReference>
<evidence type="ECO:0000259" key="9">
    <source>
        <dbReference type="Pfam" id="PF03104"/>
    </source>
</evidence>
<proteinExistence type="inferred from homology"/>
<evidence type="ECO:0000256" key="6">
    <source>
        <dbReference type="ARBA" id="ARBA00049244"/>
    </source>
</evidence>
<evidence type="ECO:0000256" key="3">
    <source>
        <dbReference type="ARBA" id="ARBA00022695"/>
    </source>
</evidence>
<keyword evidence="2 7" id="KW-0808">Transferase</keyword>
<dbReference type="InterPro" id="IPR006172">
    <property type="entry name" value="DNA-dir_DNA_pol_B"/>
</dbReference>
<dbReference type="GO" id="GO:0003677">
    <property type="term" value="F:DNA binding"/>
    <property type="evidence" value="ECO:0007669"/>
    <property type="project" value="UniProtKB-KW"/>
</dbReference>
<dbReference type="GO" id="GO:0003887">
    <property type="term" value="F:DNA-directed DNA polymerase activity"/>
    <property type="evidence" value="ECO:0007669"/>
    <property type="project" value="UniProtKB-KW"/>
</dbReference>
<dbReference type="Pfam" id="PF03104">
    <property type="entry name" value="DNA_pol_B_exo1"/>
    <property type="match status" value="1"/>
</dbReference>
<accession>A0A9X1IMF4</accession>
<evidence type="ECO:0000256" key="2">
    <source>
        <dbReference type="ARBA" id="ARBA00022679"/>
    </source>
</evidence>
<evidence type="ECO:0000259" key="8">
    <source>
        <dbReference type="Pfam" id="PF00136"/>
    </source>
</evidence>
<dbReference type="InterPro" id="IPR036397">
    <property type="entry name" value="RNaseH_sf"/>
</dbReference>
<dbReference type="InterPro" id="IPR006134">
    <property type="entry name" value="DNA-dir_DNA_pol_B_multi_dom"/>
</dbReference>
<dbReference type="InterPro" id="IPR042087">
    <property type="entry name" value="DNA_pol_B_thumb"/>
</dbReference>
<name>A0A9X1IMF4_9GAMM</name>
<dbReference type="EMBL" id="JAJATW010000010">
    <property type="protein sequence ID" value="MCB5161925.1"/>
    <property type="molecule type" value="Genomic_DNA"/>
</dbReference>
<dbReference type="InterPro" id="IPR023211">
    <property type="entry name" value="DNA_pol_palm_dom_sf"/>
</dbReference>
<keyword evidence="7" id="KW-0235">DNA replication</keyword>
<dbReference type="InterPro" id="IPR006133">
    <property type="entry name" value="DNA-dir_DNA_pol_B_exonuc"/>
</dbReference>
<evidence type="ECO:0000256" key="1">
    <source>
        <dbReference type="ARBA" id="ARBA00005755"/>
    </source>
</evidence>
<dbReference type="Pfam" id="PF00136">
    <property type="entry name" value="DNA_pol_B"/>
    <property type="match status" value="1"/>
</dbReference>
<evidence type="ECO:0000313" key="10">
    <source>
        <dbReference type="EMBL" id="MCB5161925.1"/>
    </source>
</evidence>
<dbReference type="SUPFAM" id="SSF53098">
    <property type="entry name" value="Ribonuclease H-like"/>
    <property type="match status" value="1"/>
</dbReference>
<evidence type="ECO:0000256" key="7">
    <source>
        <dbReference type="RuleBase" id="RU000442"/>
    </source>
</evidence>
<dbReference type="FunFam" id="3.90.1600.10:FF:000030">
    <property type="entry name" value="DNA polymerase II"/>
    <property type="match status" value="1"/>
</dbReference>
<dbReference type="EC" id="2.7.7.7" evidence="7"/>
<comment type="similarity">
    <text evidence="1 7">Belongs to the DNA polymerase type-B family.</text>
</comment>
<dbReference type="InterPro" id="IPR012337">
    <property type="entry name" value="RNaseH-like_sf"/>
</dbReference>
<dbReference type="RefSeq" id="WP_226754289.1">
    <property type="nucleotide sequence ID" value="NZ_JAJATW010000010.1"/>
</dbReference>
<comment type="caution">
    <text evidence="10">The sequence shown here is derived from an EMBL/GenBank/DDBJ whole genome shotgun (WGS) entry which is preliminary data.</text>
</comment>
<dbReference type="PANTHER" id="PTHR10322">
    <property type="entry name" value="DNA POLYMERASE CATALYTIC SUBUNIT"/>
    <property type="match status" value="1"/>
</dbReference>
<dbReference type="PROSITE" id="PS00116">
    <property type="entry name" value="DNA_POLYMERASE_B"/>
    <property type="match status" value="1"/>
</dbReference>
<evidence type="ECO:0000313" key="11">
    <source>
        <dbReference type="Proteomes" id="UP001139095"/>
    </source>
</evidence>
<dbReference type="Proteomes" id="UP001139095">
    <property type="component" value="Unassembled WGS sequence"/>
</dbReference>
<dbReference type="Gene3D" id="3.90.1600.10">
    <property type="entry name" value="Palm domain of DNA polymerase"/>
    <property type="match status" value="2"/>
</dbReference>
<reference evidence="10" key="1">
    <citation type="submission" date="2021-10" db="EMBL/GenBank/DDBJ databases">
        <title>Marinomonas pontica sp. nov., isolated from the Black Sea.</title>
        <authorList>
            <person name="Zhao L.-H."/>
            <person name="Xue J.-H."/>
        </authorList>
    </citation>
    <scope>NUCLEOTIDE SEQUENCE</scope>
    <source>
        <strain evidence="10">E8</strain>
    </source>
</reference>
<keyword evidence="3 7" id="KW-0548">Nucleotidyltransferase</keyword>
<dbReference type="NCBIfam" id="NF004421">
    <property type="entry name" value="PRK05762.1-2"/>
    <property type="match status" value="1"/>
</dbReference>
<keyword evidence="4 7" id="KW-0239">DNA-directed DNA polymerase</keyword>
<dbReference type="AlphaFoldDB" id="A0A9X1IMF4"/>
<dbReference type="GO" id="GO:0045004">
    <property type="term" value="P:DNA replication proofreading"/>
    <property type="evidence" value="ECO:0007669"/>
    <property type="project" value="TreeGrafter"/>
</dbReference>
<dbReference type="InterPro" id="IPR043502">
    <property type="entry name" value="DNA/RNA_pol_sf"/>
</dbReference>
<gene>
    <name evidence="10" type="ORF">LG368_08425</name>
</gene>
<dbReference type="CDD" id="cd05784">
    <property type="entry name" value="DNA_polB_II_exo"/>
    <property type="match status" value="1"/>
</dbReference>
<dbReference type="InterPro" id="IPR050240">
    <property type="entry name" value="DNA_pol_type-B"/>
</dbReference>
<protein>
    <recommendedName>
        <fullName evidence="7">DNA polymerase</fullName>
        <ecNumber evidence="7">2.7.7.7</ecNumber>
    </recommendedName>
</protein>